<evidence type="ECO:0000313" key="1">
    <source>
        <dbReference type="EMBL" id="MBD2772316.1"/>
    </source>
</evidence>
<accession>A0A8J6XHJ5</accession>
<reference evidence="1" key="1">
    <citation type="submission" date="2020-09" db="EMBL/GenBank/DDBJ databases">
        <title>Iningainema tapete sp. nov. (Scytonemataceae, Cyanobacteria) from greenhouses in central Florida (USA) produces two types of nodularin with biosynthetic potential for microcystin-LR and anabaenopeptins.</title>
        <authorList>
            <person name="Berthold D.E."/>
            <person name="Lefler F.W."/>
            <person name="Huang I.-S."/>
            <person name="Abdulla H."/>
            <person name="Zimba P.V."/>
            <person name="Laughinghouse H.D. IV."/>
        </authorList>
    </citation>
    <scope>NUCLEOTIDE SEQUENCE</scope>
    <source>
        <strain evidence="1">BLCCT55</strain>
    </source>
</reference>
<sequence>MAGEGSKKTQFKDQGVGVGRRKCYSFKIPEKYDEIILSLPNKSEKFREWVIQGMIRDGLLKCE</sequence>
<organism evidence="1 2">
    <name type="scientific">Iningainema tapete BLCC-T55</name>
    <dbReference type="NCBI Taxonomy" id="2748662"/>
    <lineage>
        <taxon>Bacteria</taxon>
        <taxon>Bacillati</taxon>
        <taxon>Cyanobacteriota</taxon>
        <taxon>Cyanophyceae</taxon>
        <taxon>Nostocales</taxon>
        <taxon>Scytonemataceae</taxon>
        <taxon>Iningainema tapete</taxon>
    </lineage>
</organism>
<dbReference type="EMBL" id="JACXAE010000037">
    <property type="protein sequence ID" value="MBD2772316.1"/>
    <property type="molecule type" value="Genomic_DNA"/>
</dbReference>
<protein>
    <submittedName>
        <fullName evidence="1">Uncharacterized protein</fullName>
    </submittedName>
</protein>
<dbReference type="Proteomes" id="UP000629098">
    <property type="component" value="Unassembled WGS sequence"/>
</dbReference>
<dbReference type="RefSeq" id="WP_190826727.1">
    <property type="nucleotide sequence ID" value="NZ_CAWPPI010000037.1"/>
</dbReference>
<gene>
    <name evidence="1" type="ORF">ICL16_09570</name>
</gene>
<name>A0A8J6XHJ5_9CYAN</name>
<proteinExistence type="predicted"/>
<keyword evidence="2" id="KW-1185">Reference proteome</keyword>
<comment type="caution">
    <text evidence="1">The sequence shown here is derived from an EMBL/GenBank/DDBJ whole genome shotgun (WGS) entry which is preliminary data.</text>
</comment>
<evidence type="ECO:0000313" key="2">
    <source>
        <dbReference type="Proteomes" id="UP000629098"/>
    </source>
</evidence>
<dbReference type="AlphaFoldDB" id="A0A8J6XHJ5"/>